<dbReference type="AlphaFoldDB" id="A0A834WBK3"/>
<sequence>MARISSVEGCVNGTDLHRPLPVSEFMNSFKSQYSGSEKMVDDGLFRVEAKNDVVLVLACGSNENFEELVNMAATTEVAAVVVESLGDDGSGRVEGKPLQPISYQNVLLMAQYCYLMLQHYSELPTTPYKIIEDRDEILLSRMPPLDDCNRTVQGPCPQGQGKDNSFITQCTIPTSEKPHRPMRLTLEFPTGYQLEPRAFEGYLTMVHPHRVSVAKHGKHHGFLRAREAEDDKQPHQFVLPQEMAQSTEAPASDYAGDEQSVAGMAVTAQRNYHSLGTVIPSASYQQSVSSALVSVVNATSNVEGAHLVSIVVHGPQSHSQEMPRPPKSDAESAEVGEGLPGKLVNASSIDKWYTVVQSSAHHDAFAASRKQWLIEHRGRTCDVTRAGQGVSHRVQSTRKMPEALLVGANSEEMANQIMTEFCHNFSDGEHLSCISRADIDTDAPEQVYHFAKQFGGHGTVAEEAAHPNPVYPQTELE</sequence>
<protein>
    <submittedName>
        <fullName evidence="2">Uncharacterized protein</fullName>
    </submittedName>
</protein>
<reference evidence="2" key="1">
    <citation type="submission" date="2020-09" db="EMBL/GenBank/DDBJ databases">
        <title>Genome-Enabled Discovery of Anthraquinone Biosynthesis in Senna tora.</title>
        <authorList>
            <person name="Kang S.-H."/>
            <person name="Pandey R.P."/>
            <person name="Lee C.-M."/>
            <person name="Sim J.-S."/>
            <person name="Jeong J.-T."/>
            <person name="Choi B.-S."/>
            <person name="Jung M."/>
            <person name="Ginzburg D."/>
            <person name="Zhao K."/>
            <person name="Won S.Y."/>
            <person name="Oh T.-J."/>
            <person name="Yu Y."/>
            <person name="Kim N.-H."/>
            <person name="Lee O.R."/>
            <person name="Lee T.-H."/>
            <person name="Bashyal P."/>
            <person name="Kim T.-S."/>
            <person name="Lee W.-H."/>
            <person name="Kawkins C."/>
            <person name="Kim C.-K."/>
            <person name="Kim J.S."/>
            <person name="Ahn B.O."/>
            <person name="Rhee S.Y."/>
            <person name="Sohng J.K."/>
        </authorList>
    </citation>
    <scope>NUCLEOTIDE SEQUENCE</scope>
    <source>
        <tissue evidence="2">Leaf</tissue>
    </source>
</reference>
<evidence type="ECO:0000256" key="1">
    <source>
        <dbReference type="SAM" id="MobiDB-lite"/>
    </source>
</evidence>
<gene>
    <name evidence="2" type="ORF">G2W53_034087</name>
</gene>
<evidence type="ECO:0000313" key="2">
    <source>
        <dbReference type="EMBL" id="KAF7813111.1"/>
    </source>
</evidence>
<proteinExistence type="predicted"/>
<dbReference type="Proteomes" id="UP000634136">
    <property type="component" value="Unassembled WGS sequence"/>
</dbReference>
<name>A0A834WBK3_9FABA</name>
<accession>A0A834WBK3</accession>
<comment type="caution">
    <text evidence="2">The sequence shown here is derived from an EMBL/GenBank/DDBJ whole genome shotgun (WGS) entry which is preliminary data.</text>
</comment>
<evidence type="ECO:0000313" key="3">
    <source>
        <dbReference type="Proteomes" id="UP000634136"/>
    </source>
</evidence>
<organism evidence="2 3">
    <name type="scientific">Senna tora</name>
    <dbReference type="NCBI Taxonomy" id="362788"/>
    <lineage>
        <taxon>Eukaryota</taxon>
        <taxon>Viridiplantae</taxon>
        <taxon>Streptophyta</taxon>
        <taxon>Embryophyta</taxon>
        <taxon>Tracheophyta</taxon>
        <taxon>Spermatophyta</taxon>
        <taxon>Magnoliopsida</taxon>
        <taxon>eudicotyledons</taxon>
        <taxon>Gunneridae</taxon>
        <taxon>Pentapetalae</taxon>
        <taxon>rosids</taxon>
        <taxon>fabids</taxon>
        <taxon>Fabales</taxon>
        <taxon>Fabaceae</taxon>
        <taxon>Caesalpinioideae</taxon>
        <taxon>Cassia clade</taxon>
        <taxon>Senna</taxon>
    </lineage>
</organism>
<dbReference type="EMBL" id="JAAIUW010000010">
    <property type="protein sequence ID" value="KAF7813111.1"/>
    <property type="molecule type" value="Genomic_DNA"/>
</dbReference>
<feature type="region of interest" description="Disordered" evidence="1">
    <location>
        <begin position="315"/>
        <end position="335"/>
    </location>
</feature>
<keyword evidence="3" id="KW-1185">Reference proteome</keyword>